<protein>
    <submittedName>
        <fullName evidence="2">Transposase</fullName>
    </submittedName>
</protein>
<dbReference type="PANTHER" id="PTHR19446">
    <property type="entry name" value="REVERSE TRANSCRIPTASES"/>
    <property type="match status" value="1"/>
</dbReference>
<keyword evidence="1" id="KW-1185">Reference proteome</keyword>
<dbReference type="AlphaFoldDB" id="A0A0M3HW97"/>
<dbReference type="Proteomes" id="UP000036681">
    <property type="component" value="Unplaced"/>
</dbReference>
<dbReference type="WBParaSite" id="ALUE_0000737901-mRNA-1">
    <property type="protein sequence ID" value="ALUE_0000737901-mRNA-1"/>
    <property type="gene ID" value="ALUE_0000737901"/>
</dbReference>
<evidence type="ECO:0000313" key="1">
    <source>
        <dbReference type="Proteomes" id="UP000036681"/>
    </source>
</evidence>
<organism evidence="1 2">
    <name type="scientific">Ascaris lumbricoides</name>
    <name type="common">Giant roundworm</name>
    <dbReference type="NCBI Taxonomy" id="6252"/>
    <lineage>
        <taxon>Eukaryota</taxon>
        <taxon>Metazoa</taxon>
        <taxon>Ecdysozoa</taxon>
        <taxon>Nematoda</taxon>
        <taxon>Chromadorea</taxon>
        <taxon>Rhabditida</taxon>
        <taxon>Spirurina</taxon>
        <taxon>Ascaridomorpha</taxon>
        <taxon>Ascaridoidea</taxon>
        <taxon>Ascarididae</taxon>
        <taxon>Ascaris</taxon>
    </lineage>
</organism>
<evidence type="ECO:0000313" key="2">
    <source>
        <dbReference type="WBParaSite" id="ALUE_0000737901-mRNA-1"/>
    </source>
</evidence>
<name>A0A0M3HW97_ASCLU</name>
<sequence>MKNGKAPGIDGVTEEMLKLGKQLLVTPLKSLFNNMIEYQQIPEYFAVSKTILPKKGNPNDVRNYRPIVRKRLQQQIEQKQDVEQAGFRPEKSTTDQIHLPTMLIQKTRQYNLPLYLLFVE</sequence>
<accession>A0A0M3HW97</accession>
<proteinExistence type="predicted"/>
<reference evidence="2" key="1">
    <citation type="submission" date="2017-02" db="UniProtKB">
        <authorList>
            <consortium name="WormBaseParasite"/>
        </authorList>
    </citation>
    <scope>IDENTIFICATION</scope>
</reference>